<feature type="transmembrane region" description="Helical" evidence="1">
    <location>
        <begin position="34"/>
        <end position="57"/>
    </location>
</feature>
<organism evidence="2 3">
    <name type="scientific">Eggerthia catenaformis OT 569 = DSM 20559</name>
    <dbReference type="NCBI Taxonomy" id="999415"/>
    <lineage>
        <taxon>Bacteria</taxon>
        <taxon>Bacillati</taxon>
        <taxon>Bacillota</taxon>
        <taxon>Erysipelotrichia</taxon>
        <taxon>Erysipelotrichales</taxon>
        <taxon>Coprobacillaceae</taxon>
        <taxon>Eggerthia</taxon>
    </lineage>
</organism>
<comment type="caution">
    <text evidence="2">The sequence shown here is derived from an EMBL/GenBank/DDBJ whole genome shotgun (WGS) entry which is preliminary data.</text>
</comment>
<feature type="transmembrane region" description="Helical" evidence="1">
    <location>
        <begin position="6"/>
        <end position="22"/>
    </location>
</feature>
<gene>
    <name evidence="2" type="ORF">HMPREF9943_00346</name>
</gene>
<protein>
    <recommendedName>
        <fullName evidence="4">DUF2304 domain-containing protein</fullName>
    </recommendedName>
</protein>
<name>M2Q366_9FIRM</name>
<reference evidence="2 3" key="1">
    <citation type="submission" date="2013-02" db="EMBL/GenBank/DDBJ databases">
        <title>The Genome Sequence of Lactobacillus catenaformis F0143.</title>
        <authorList>
            <consortium name="The Broad Institute Genome Sequencing Platform"/>
            <person name="Earl A."/>
            <person name="Ward D."/>
            <person name="Feldgarden M."/>
            <person name="Gevers D."/>
            <person name="Izard J."/>
            <person name="Blanton J.M."/>
            <person name="Mathney J."/>
            <person name="Dewhirst F.E."/>
            <person name="Young S.K."/>
            <person name="Zeng Q."/>
            <person name="Gargeya S."/>
            <person name="Fitzgerald M."/>
            <person name="Haas B."/>
            <person name="Abouelleil A."/>
            <person name="Alvarado L."/>
            <person name="Arachchi H.M."/>
            <person name="Berlin A."/>
            <person name="Chapman S.B."/>
            <person name="Gearin G."/>
            <person name="Goldberg J."/>
            <person name="Griggs A."/>
            <person name="Gujja S."/>
            <person name="Hansen M."/>
            <person name="Heiman D."/>
            <person name="Howarth C."/>
            <person name="Larimer J."/>
            <person name="Lui A."/>
            <person name="MacDonald P.J.P."/>
            <person name="McCowen C."/>
            <person name="Montmayeur A."/>
            <person name="Murphy C."/>
            <person name="Neiman D."/>
            <person name="Pearson M."/>
            <person name="Priest M."/>
            <person name="Roberts A."/>
            <person name="Saif S."/>
            <person name="Shea T."/>
            <person name="Sisk P."/>
            <person name="Stolte C."/>
            <person name="Sykes S."/>
            <person name="Wortman J."/>
            <person name="Nusbaum C."/>
            <person name="Birren B."/>
        </authorList>
    </citation>
    <scope>NUCLEOTIDE SEQUENCE [LARGE SCALE GENOMIC DNA]</scope>
    <source>
        <strain evidence="2 3">OT 569</strain>
    </source>
</reference>
<evidence type="ECO:0000313" key="2">
    <source>
        <dbReference type="EMBL" id="EMD17345.1"/>
    </source>
</evidence>
<dbReference type="Proteomes" id="UP000011758">
    <property type="component" value="Unassembled WGS sequence"/>
</dbReference>
<feature type="transmembrane region" description="Helical" evidence="1">
    <location>
        <begin position="69"/>
        <end position="89"/>
    </location>
</feature>
<keyword evidence="1" id="KW-0812">Transmembrane</keyword>
<keyword evidence="1" id="KW-0472">Membrane</keyword>
<evidence type="ECO:0000313" key="3">
    <source>
        <dbReference type="Proteomes" id="UP000011758"/>
    </source>
</evidence>
<accession>M2Q366</accession>
<evidence type="ECO:0000256" key="1">
    <source>
        <dbReference type="SAM" id="Phobius"/>
    </source>
</evidence>
<dbReference type="OrthoDB" id="2223991at2"/>
<dbReference type="AlphaFoldDB" id="M2Q366"/>
<dbReference type="Pfam" id="PF10066">
    <property type="entry name" value="DUF2304"/>
    <property type="match status" value="1"/>
</dbReference>
<dbReference type="RefSeq" id="WP_004801482.1">
    <property type="nucleotide sequence ID" value="NZ_AUGJ01000017.1"/>
</dbReference>
<evidence type="ECO:0008006" key="4">
    <source>
        <dbReference type="Google" id="ProtNLM"/>
    </source>
</evidence>
<dbReference type="InterPro" id="IPR019277">
    <property type="entry name" value="DUF2304"/>
</dbReference>
<sequence length="115" mass="13625">MGLKQQMFFIIISVITFIFIIRKIQKNHLNIEQAISWILWSIALLIVSIFPDIAAFLARMLGFISTSNFIFSMFIFFLYIMLFSQTITISKMKERELEMIQKLSIEEYKNKKKGE</sequence>
<dbReference type="STRING" id="999415.HMPREF9943_00346"/>
<dbReference type="EMBL" id="AGEJ01000007">
    <property type="protein sequence ID" value="EMD17345.1"/>
    <property type="molecule type" value="Genomic_DNA"/>
</dbReference>
<keyword evidence="1" id="KW-1133">Transmembrane helix</keyword>
<proteinExistence type="predicted"/>
<dbReference type="BioCyc" id="ECAT999415-HMP:GTTI-356-MONOMER"/>
<keyword evidence="3" id="KW-1185">Reference proteome</keyword>
<dbReference type="eggNOG" id="COG2456">
    <property type="taxonomic scope" value="Bacteria"/>
</dbReference>